<organism evidence="3 4">
    <name type="scientific">Paenibacillus amylolyticus</name>
    <dbReference type="NCBI Taxonomy" id="1451"/>
    <lineage>
        <taxon>Bacteria</taxon>
        <taxon>Bacillati</taxon>
        <taxon>Bacillota</taxon>
        <taxon>Bacilli</taxon>
        <taxon>Bacillales</taxon>
        <taxon>Paenibacillaceae</taxon>
        <taxon>Paenibacillus</taxon>
    </lineage>
</organism>
<feature type="domain" description="Copper amine oxidase-like N-terminal" evidence="2">
    <location>
        <begin position="58"/>
        <end position="94"/>
    </location>
</feature>
<evidence type="ECO:0000259" key="2">
    <source>
        <dbReference type="Pfam" id="PF07833"/>
    </source>
</evidence>
<feature type="signal peptide" evidence="1">
    <location>
        <begin position="1"/>
        <end position="24"/>
    </location>
</feature>
<dbReference type="Proteomes" id="UP001254832">
    <property type="component" value="Unassembled WGS sequence"/>
</dbReference>
<dbReference type="RefSeq" id="WP_310143818.1">
    <property type="nucleotide sequence ID" value="NZ_JAVDTR010000014.1"/>
</dbReference>
<gene>
    <name evidence="3" type="ORF">J2W91_004535</name>
</gene>
<evidence type="ECO:0000313" key="3">
    <source>
        <dbReference type="EMBL" id="MDR6726030.1"/>
    </source>
</evidence>
<reference evidence="3" key="1">
    <citation type="submission" date="2023-07" db="EMBL/GenBank/DDBJ databases">
        <title>Sorghum-associated microbial communities from plants grown in Nebraska, USA.</title>
        <authorList>
            <person name="Schachtman D."/>
        </authorList>
    </citation>
    <scope>NUCLEOTIDE SEQUENCE</scope>
    <source>
        <strain evidence="3">BE80</strain>
    </source>
</reference>
<dbReference type="Pfam" id="PF07833">
    <property type="entry name" value="Cu_amine_oxidN1"/>
    <property type="match status" value="1"/>
</dbReference>
<accession>A0AAP5H460</accession>
<name>A0AAP5H460_PAEAM</name>
<comment type="caution">
    <text evidence="3">The sequence shown here is derived from an EMBL/GenBank/DDBJ whole genome shotgun (WGS) entry which is preliminary data.</text>
</comment>
<sequence length="227" mass="24308">MKKKIVIALSSFTLLGGMAIGAGAAPILEKITANLNWGINYTISGKSWSPVDQNGKKLAAITYNNTTYLPVRSVGEALGVAVDYNGSSQTLMLGEKLDSTPITSEKIEPGHTSYITKDKQFTVQQGKDYTSGVVLKEINSANKDFTIYTEGKYQTLEVSVFPVDVKTDISVRILDGDVLLKEIIIGASDKTQTASFDIGAAKKLTVEADTLKVTGTDSSIFVTGNLN</sequence>
<protein>
    <recommendedName>
        <fullName evidence="2">Copper amine oxidase-like N-terminal domain-containing protein</fullName>
    </recommendedName>
</protein>
<dbReference type="InterPro" id="IPR012854">
    <property type="entry name" value="Cu_amine_oxidase-like_N"/>
</dbReference>
<dbReference type="EMBL" id="JAVDTR010000014">
    <property type="protein sequence ID" value="MDR6726030.1"/>
    <property type="molecule type" value="Genomic_DNA"/>
</dbReference>
<evidence type="ECO:0000313" key="4">
    <source>
        <dbReference type="Proteomes" id="UP001254832"/>
    </source>
</evidence>
<feature type="chain" id="PRO_5042818458" description="Copper amine oxidase-like N-terminal domain-containing protein" evidence="1">
    <location>
        <begin position="25"/>
        <end position="227"/>
    </location>
</feature>
<keyword evidence="1" id="KW-0732">Signal</keyword>
<evidence type="ECO:0000256" key="1">
    <source>
        <dbReference type="SAM" id="SignalP"/>
    </source>
</evidence>
<proteinExistence type="predicted"/>
<dbReference type="AlphaFoldDB" id="A0AAP5H460"/>